<feature type="chain" id="PRO_5029718702" description="WAT1-related protein" evidence="6">
    <location>
        <begin position="20"/>
        <end position="180"/>
    </location>
</feature>
<keyword evidence="6" id="KW-0732">Signal</keyword>
<evidence type="ECO:0000256" key="5">
    <source>
        <dbReference type="SAM" id="Phobius"/>
    </source>
</evidence>
<keyword evidence="2 5" id="KW-1133">Transmembrane helix</keyword>
<comment type="caution">
    <text evidence="7">The sequence shown here is derived from an EMBL/GenBank/DDBJ whole genome shotgun (WGS) entry which is preliminary data.</text>
</comment>
<name>A0A7J7GHB2_CAMSI</name>
<feature type="region of interest" description="Disordered" evidence="4">
    <location>
        <begin position="159"/>
        <end position="180"/>
    </location>
</feature>
<evidence type="ECO:0000256" key="3">
    <source>
        <dbReference type="ARBA" id="ARBA00023136"/>
    </source>
</evidence>
<evidence type="ECO:0000256" key="4">
    <source>
        <dbReference type="SAM" id="MobiDB-lite"/>
    </source>
</evidence>
<keyword evidence="1 5" id="KW-0812">Transmembrane</keyword>
<dbReference type="PANTHER" id="PTHR31218">
    <property type="entry name" value="WAT1-RELATED PROTEIN"/>
    <property type="match status" value="1"/>
</dbReference>
<organism evidence="7 8">
    <name type="scientific">Camellia sinensis</name>
    <name type="common">Tea plant</name>
    <name type="synonym">Thea sinensis</name>
    <dbReference type="NCBI Taxonomy" id="4442"/>
    <lineage>
        <taxon>Eukaryota</taxon>
        <taxon>Viridiplantae</taxon>
        <taxon>Streptophyta</taxon>
        <taxon>Embryophyta</taxon>
        <taxon>Tracheophyta</taxon>
        <taxon>Spermatophyta</taxon>
        <taxon>Magnoliopsida</taxon>
        <taxon>eudicotyledons</taxon>
        <taxon>Gunneridae</taxon>
        <taxon>Pentapetalae</taxon>
        <taxon>asterids</taxon>
        <taxon>Ericales</taxon>
        <taxon>Theaceae</taxon>
        <taxon>Camellia</taxon>
    </lineage>
</organism>
<keyword evidence="3 5" id="KW-0472">Membrane</keyword>
<evidence type="ECO:0000313" key="7">
    <source>
        <dbReference type="EMBL" id="KAF5940150.1"/>
    </source>
</evidence>
<accession>A0A7J7GHB2</accession>
<feature type="transmembrane region" description="Helical" evidence="5">
    <location>
        <begin position="128"/>
        <end position="148"/>
    </location>
</feature>
<evidence type="ECO:0008006" key="9">
    <source>
        <dbReference type="Google" id="ProtNLM"/>
    </source>
</evidence>
<feature type="compositionally biased region" description="Basic and acidic residues" evidence="4">
    <location>
        <begin position="159"/>
        <end position="172"/>
    </location>
</feature>
<feature type="transmembrane region" description="Helical" evidence="5">
    <location>
        <begin position="68"/>
        <end position="89"/>
    </location>
</feature>
<evidence type="ECO:0000313" key="8">
    <source>
        <dbReference type="Proteomes" id="UP000593564"/>
    </source>
</evidence>
<reference evidence="7 8" key="2">
    <citation type="submission" date="2020-07" db="EMBL/GenBank/DDBJ databases">
        <title>Genome assembly of wild tea tree DASZ reveals pedigree and selection history of tea varieties.</title>
        <authorList>
            <person name="Zhang W."/>
        </authorList>
    </citation>
    <scope>NUCLEOTIDE SEQUENCE [LARGE SCALE GENOMIC DNA]</scope>
    <source>
        <strain evidence="8">cv. G240</strain>
        <tissue evidence="7">Leaf</tissue>
    </source>
</reference>
<reference evidence="8" key="1">
    <citation type="journal article" date="2020" name="Nat. Commun.">
        <title>Genome assembly of wild tea tree DASZ reveals pedigree and selection history of tea varieties.</title>
        <authorList>
            <person name="Zhang W."/>
            <person name="Zhang Y."/>
            <person name="Qiu H."/>
            <person name="Guo Y."/>
            <person name="Wan H."/>
            <person name="Zhang X."/>
            <person name="Scossa F."/>
            <person name="Alseekh S."/>
            <person name="Zhang Q."/>
            <person name="Wang P."/>
            <person name="Xu L."/>
            <person name="Schmidt M.H."/>
            <person name="Jia X."/>
            <person name="Li D."/>
            <person name="Zhu A."/>
            <person name="Guo F."/>
            <person name="Chen W."/>
            <person name="Ni D."/>
            <person name="Usadel B."/>
            <person name="Fernie A.R."/>
            <person name="Wen W."/>
        </authorList>
    </citation>
    <scope>NUCLEOTIDE SEQUENCE [LARGE SCALE GENOMIC DNA]</scope>
    <source>
        <strain evidence="8">cv. G240</strain>
    </source>
</reference>
<dbReference type="GO" id="GO:0022857">
    <property type="term" value="F:transmembrane transporter activity"/>
    <property type="evidence" value="ECO:0007669"/>
    <property type="project" value="InterPro"/>
</dbReference>
<feature type="signal peptide" evidence="6">
    <location>
        <begin position="1"/>
        <end position="19"/>
    </location>
</feature>
<keyword evidence="8" id="KW-1185">Reference proteome</keyword>
<evidence type="ECO:0000256" key="1">
    <source>
        <dbReference type="ARBA" id="ARBA00022692"/>
    </source>
</evidence>
<evidence type="ECO:0000256" key="6">
    <source>
        <dbReference type="SAM" id="SignalP"/>
    </source>
</evidence>
<evidence type="ECO:0000256" key="2">
    <source>
        <dbReference type="ARBA" id="ARBA00022989"/>
    </source>
</evidence>
<dbReference type="EMBL" id="JACBKZ010000010">
    <property type="protein sequence ID" value="KAF5940150.1"/>
    <property type="molecule type" value="Genomic_DNA"/>
</dbReference>
<dbReference type="InterPro" id="IPR030184">
    <property type="entry name" value="WAT1-related"/>
</dbReference>
<gene>
    <name evidence="7" type="ORF">HYC85_021317</name>
</gene>
<dbReference type="AlphaFoldDB" id="A0A7J7GHB2"/>
<dbReference type="Proteomes" id="UP000593564">
    <property type="component" value="Unassembled WGS sequence"/>
</dbReference>
<sequence length="180" mass="20183">MNIGFLVPFLLALASLAFSVWNIIQVGAVKQYPEVTKITSVYTAVGTIQTVRLSMIMERNPSAWRVKLYMELLVIVLTAVFVSVIRGRVQKWCMEVKGPFYVPLFKPLGIPIATFCGCFFFADSFHYGSILGLAIVGMGYYTVMWGQIRADETHIDRHHHDGTMDSSEDKVPLLEGDSQV</sequence>
<feature type="transmembrane region" description="Helical" evidence="5">
    <location>
        <begin position="101"/>
        <end position="122"/>
    </location>
</feature>
<dbReference type="GO" id="GO:0016020">
    <property type="term" value="C:membrane"/>
    <property type="evidence" value="ECO:0007669"/>
    <property type="project" value="InterPro"/>
</dbReference>
<protein>
    <recommendedName>
        <fullName evidence="9">WAT1-related protein</fullName>
    </recommendedName>
</protein>
<proteinExistence type="predicted"/>